<dbReference type="RefSeq" id="WP_199047129.1">
    <property type="nucleotide sequence ID" value="NZ_JAELXT010000003.1"/>
</dbReference>
<dbReference type="Proteomes" id="UP000620670">
    <property type="component" value="Unassembled WGS sequence"/>
</dbReference>
<reference evidence="2" key="1">
    <citation type="submission" date="2020-12" db="EMBL/GenBank/DDBJ databases">
        <title>Hymenobacter sp.</title>
        <authorList>
            <person name="Kim M.K."/>
        </authorList>
    </citation>
    <scope>NUCLEOTIDE SEQUENCE [LARGE SCALE GENOMIC DNA]</scope>
    <source>
        <strain evidence="2">BT325</strain>
    </source>
</reference>
<dbReference type="InterPro" id="IPR009097">
    <property type="entry name" value="Cyclic_Pdiesterase"/>
</dbReference>
<dbReference type="SUPFAM" id="SSF55144">
    <property type="entry name" value="LigT-like"/>
    <property type="match status" value="1"/>
</dbReference>
<name>A0ABS0XXG2_9HYPH</name>
<evidence type="ECO:0000313" key="2">
    <source>
        <dbReference type="Proteomes" id="UP000620670"/>
    </source>
</evidence>
<keyword evidence="2" id="KW-1185">Reference proteome</keyword>
<proteinExistence type="predicted"/>
<organism evidence="1 2">
    <name type="scientific">Microvirga splendida</name>
    <dbReference type="NCBI Taxonomy" id="2795727"/>
    <lineage>
        <taxon>Bacteria</taxon>
        <taxon>Pseudomonadati</taxon>
        <taxon>Pseudomonadota</taxon>
        <taxon>Alphaproteobacteria</taxon>
        <taxon>Hyphomicrobiales</taxon>
        <taxon>Methylobacteriaceae</taxon>
        <taxon>Microvirga</taxon>
    </lineage>
</organism>
<comment type="caution">
    <text evidence="1">The sequence shown here is derived from an EMBL/GenBank/DDBJ whole genome shotgun (WGS) entry which is preliminary data.</text>
</comment>
<dbReference type="EMBL" id="JAELXT010000003">
    <property type="protein sequence ID" value="MBJ6124717.1"/>
    <property type="molecule type" value="Genomic_DNA"/>
</dbReference>
<accession>A0ABS0XXG2</accession>
<evidence type="ECO:0000313" key="1">
    <source>
        <dbReference type="EMBL" id="MBJ6124717.1"/>
    </source>
</evidence>
<gene>
    <name evidence="1" type="ORF">JAO75_04775</name>
</gene>
<dbReference type="Gene3D" id="3.90.1140.10">
    <property type="entry name" value="Cyclic phosphodiesterase"/>
    <property type="match status" value="1"/>
</dbReference>
<protein>
    <recommendedName>
        <fullName evidence="3">2'-5' RNA ligase family protein</fullName>
    </recommendedName>
</protein>
<evidence type="ECO:0008006" key="3">
    <source>
        <dbReference type="Google" id="ProtNLM"/>
    </source>
</evidence>
<sequence length="204" mass="22758">MAMLQTIADDIWGLPCLAYHVQPSLEPETREAFEEVQRAIAERWPEPLHLVPRDGLHVTIYPLVPVKGSFDKDAYWQSIAELSRNLLEDLCSGHGALELRFSRLKVTDTAIIATATDETGLIAAIRDRIVRDLPLPPGREPLHYDLIHTTLARYRTAASVPRSVVESIEAIPVAVLAPVARIKLIRETLFPCLVRDKLASFPLG</sequence>